<reference evidence="2 3" key="1">
    <citation type="submission" date="2023-09" db="EMBL/GenBank/DDBJ databases">
        <authorList>
            <person name="Wang M."/>
        </authorList>
    </citation>
    <scope>NUCLEOTIDE SEQUENCE [LARGE SCALE GENOMIC DNA]</scope>
    <source>
        <strain evidence="2">GT-2023</strain>
        <tissue evidence="2">Liver</tissue>
    </source>
</reference>
<evidence type="ECO:0000313" key="3">
    <source>
        <dbReference type="Proteomes" id="UP001558613"/>
    </source>
</evidence>
<name>A0ABR3M9R0_9TELE</name>
<dbReference type="EMBL" id="JAYMGO010000015">
    <property type="protein sequence ID" value="KAL1261011.1"/>
    <property type="molecule type" value="Genomic_DNA"/>
</dbReference>
<accession>A0ABR3M9R0</accession>
<comment type="caution">
    <text evidence="2">The sequence shown here is derived from an EMBL/GenBank/DDBJ whole genome shotgun (WGS) entry which is preliminary data.</text>
</comment>
<organism evidence="2 3">
    <name type="scientific">Cirrhinus molitorella</name>
    <name type="common">mud carp</name>
    <dbReference type="NCBI Taxonomy" id="172907"/>
    <lineage>
        <taxon>Eukaryota</taxon>
        <taxon>Metazoa</taxon>
        <taxon>Chordata</taxon>
        <taxon>Craniata</taxon>
        <taxon>Vertebrata</taxon>
        <taxon>Euteleostomi</taxon>
        <taxon>Actinopterygii</taxon>
        <taxon>Neopterygii</taxon>
        <taxon>Teleostei</taxon>
        <taxon>Ostariophysi</taxon>
        <taxon>Cypriniformes</taxon>
        <taxon>Cyprinidae</taxon>
        <taxon>Labeoninae</taxon>
        <taxon>Labeonini</taxon>
        <taxon>Cirrhinus</taxon>
    </lineage>
</organism>
<proteinExistence type="predicted"/>
<evidence type="ECO:0000313" key="2">
    <source>
        <dbReference type="EMBL" id="KAL1261011.1"/>
    </source>
</evidence>
<evidence type="ECO:0000256" key="1">
    <source>
        <dbReference type="SAM" id="MobiDB-lite"/>
    </source>
</evidence>
<sequence length="86" mass="10069">MSSWSYNPQKFQLYKTSQKNKPENLQANHKKLMNVKNGAKPCRKLHPPPAPHAFYMLQLRQRKTSETSLMHKYGERLLDRFTAVPG</sequence>
<dbReference type="Proteomes" id="UP001558613">
    <property type="component" value="Unassembled WGS sequence"/>
</dbReference>
<keyword evidence="3" id="KW-1185">Reference proteome</keyword>
<gene>
    <name evidence="2" type="ORF">QQF64_008838</name>
</gene>
<protein>
    <submittedName>
        <fullName evidence="2">Uncharacterized protein</fullName>
    </submittedName>
</protein>
<feature type="region of interest" description="Disordered" evidence="1">
    <location>
        <begin position="1"/>
        <end position="24"/>
    </location>
</feature>